<dbReference type="Proteomes" id="UP000800040">
    <property type="component" value="Unassembled WGS sequence"/>
</dbReference>
<proteinExistence type="predicted"/>
<organism evidence="2 3">
    <name type="scientific">Decorospora gaudefroyi</name>
    <dbReference type="NCBI Taxonomy" id="184978"/>
    <lineage>
        <taxon>Eukaryota</taxon>
        <taxon>Fungi</taxon>
        <taxon>Dikarya</taxon>
        <taxon>Ascomycota</taxon>
        <taxon>Pezizomycotina</taxon>
        <taxon>Dothideomycetes</taxon>
        <taxon>Pleosporomycetidae</taxon>
        <taxon>Pleosporales</taxon>
        <taxon>Pleosporineae</taxon>
        <taxon>Pleosporaceae</taxon>
        <taxon>Decorospora</taxon>
    </lineage>
</organism>
<keyword evidence="3" id="KW-1185">Reference proteome</keyword>
<evidence type="ECO:0000313" key="3">
    <source>
        <dbReference type="Proteomes" id="UP000800040"/>
    </source>
</evidence>
<protein>
    <submittedName>
        <fullName evidence="2">Uncharacterized protein</fullName>
    </submittedName>
</protein>
<evidence type="ECO:0000256" key="1">
    <source>
        <dbReference type="SAM" id="SignalP"/>
    </source>
</evidence>
<gene>
    <name evidence="2" type="ORF">BDW02DRAFT_573453</name>
</gene>
<accession>A0A6A5K6C8</accession>
<dbReference type="OrthoDB" id="3779371at2759"/>
<evidence type="ECO:0000313" key="2">
    <source>
        <dbReference type="EMBL" id="KAF1830022.1"/>
    </source>
</evidence>
<name>A0A6A5K6C8_9PLEO</name>
<sequence length="136" mass="14976">MHINSLAVLTAIISGAAAIDSITRGSRYCATYAVTTSNWTENNLRRRRVVYDTTKYLVSYDPIMYSLGWMWSNEKDACNARAGDVNVYYNGLVIPGGAYVIDTSEKLGPVGDEAHECLLNVFRVTLANNLNCTGKV</sequence>
<feature type="chain" id="PRO_5025497045" evidence="1">
    <location>
        <begin position="19"/>
        <end position="136"/>
    </location>
</feature>
<reference evidence="2" key="1">
    <citation type="submission" date="2020-01" db="EMBL/GenBank/DDBJ databases">
        <authorList>
            <consortium name="DOE Joint Genome Institute"/>
            <person name="Haridas S."/>
            <person name="Albert R."/>
            <person name="Binder M."/>
            <person name="Bloem J."/>
            <person name="Labutti K."/>
            <person name="Salamov A."/>
            <person name="Andreopoulos B."/>
            <person name="Baker S.E."/>
            <person name="Barry K."/>
            <person name="Bills G."/>
            <person name="Bluhm B.H."/>
            <person name="Cannon C."/>
            <person name="Castanera R."/>
            <person name="Culley D.E."/>
            <person name="Daum C."/>
            <person name="Ezra D."/>
            <person name="Gonzalez J.B."/>
            <person name="Henrissat B."/>
            <person name="Kuo A."/>
            <person name="Liang C."/>
            <person name="Lipzen A."/>
            <person name="Lutzoni F."/>
            <person name="Magnuson J."/>
            <person name="Mondo S."/>
            <person name="Nolan M."/>
            <person name="Ohm R."/>
            <person name="Pangilinan J."/>
            <person name="Park H.-J."/>
            <person name="Ramirez L."/>
            <person name="Alfaro M."/>
            <person name="Sun H."/>
            <person name="Tritt A."/>
            <person name="Yoshinaga Y."/>
            <person name="Zwiers L.-H."/>
            <person name="Turgeon B.G."/>
            <person name="Goodwin S.B."/>
            <person name="Spatafora J.W."/>
            <person name="Crous P.W."/>
            <person name="Grigoriev I.V."/>
        </authorList>
    </citation>
    <scope>NUCLEOTIDE SEQUENCE</scope>
    <source>
        <strain evidence="2">P77</strain>
    </source>
</reference>
<feature type="signal peptide" evidence="1">
    <location>
        <begin position="1"/>
        <end position="18"/>
    </location>
</feature>
<dbReference type="EMBL" id="ML975414">
    <property type="protein sequence ID" value="KAF1830022.1"/>
    <property type="molecule type" value="Genomic_DNA"/>
</dbReference>
<keyword evidence="1" id="KW-0732">Signal</keyword>
<dbReference type="AlphaFoldDB" id="A0A6A5K6C8"/>